<dbReference type="GO" id="GO:0004301">
    <property type="term" value="F:epoxide hydrolase activity"/>
    <property type="evidence" value="ECO:0007669"/>
    <property type="project" value="UniProtKB-EC"/>
</dbReference>
<organism evidence="3 4">
    <name type="scientific">Corynebacterium matruchotii</name>
    <dbReference type="NCBI Taxonomy" id="43768"/>
    <lineage>
        <taxon>Bacteria</taxon>
        <taxon>Bacillati</taxon>
        <taxon>Actinomycetota</taxon>
        <taxon>Actinomycetes</taxon>
        <taxon>Mycobacteriales</taxon>
        <taxon>Corynebacteriaceae</taxon>
        <taxon>Corynebacterium</taxon>
    </lineage>
</organism>
<dbReference type="EC" id="3.3.2.10" evidence="3"/>
<gene>
    <name evidence="3" type="ORF">NCTC10254_00114</name>
</gene>
<accession>A0A6H9XK44</accession>
<dbReference type="Proteomes" id="UP000249886">
    <property type="component" value="Unassembled WGS sequence"/>
</dbReference>
<feature type="domain" description="AB hydrolase-1" evidence="2">
    <location>
        <begin position="39"/>
        <end position="160"/>
    </location>
</feature>
<keyword evidence="1 3" id="KW-0378">Hydrolase</keyword>
<name>A0A6H9XK44_9CORY</name>
<dbReference type="Pfam" id="PF00561">
    <property type="entry name" value="Abhydrolase_1"/>
    <property type="match status" value="1"/>
</dbReference>
<proteinExistence type="predicted"/>
<dbReference type="GeneID" id="84573411"/>
<dbReference type="InterPro" id="IPR029058">
    <property type="entry name" value="AB_hydrolase_fold"/>
</dbReference>
<reference evidence="3 4" key="1">
    <citation type="submission" date="2018-06" db="EMBL/GenBank/DDBJ databases">
        <authorList>
            <consortium name="Pathogen Informatics"/>
            <person name="Doyle S."/>
        </authorList>
    </citation>
    <scope>NUCLEOTIDE SEQUENCE [LARGE SCALE GENOMIC DNA]</scope>
    <source>
        <strain evidence="3 4">NCTC10254</strain>
    </source>
</reference>
<dbReference type="PRINTS" id="PR00412">
    <property type="entry name" value="EPOXHYDRLASE"/>
</dbReference>
<dbReference type="InterPro" id="IPR000639">
    <property type="entry name" value="Epox_hydrolase-like"/>
</dbReference>
<evidence type="ECO:0000259" key="2">
    <source>
        <dbReference type="Pfam" id="PF00561"/>
    </source>
</evidence>
<evidence type="ECO:0000313" key="3">
    <source>
        <dbReference type="EMBL" id="SPW23757.1"/>
    </source>
</evidence>
<dbReference type="PANTHER" id="PTHR43329">
    <property type="entry name" value="EPOXIDE HYDROLASE"/>
    <property type="match status" value="1"/>
</dbReference>
<dbReference type="RefSeq" id="WP_005524956.1">
    <property type="nucleotide sequence ID" value="NZ_CAUQUT010000004.1"/>
</dbReference>
<sequence>MRRNLSPNAVALDGEFRHDMVHTRGLRLHAATAGNPADPAIVLLHDAYTCWADFKDVLPLLGNLGLHAIAVDLRGYGMSDKPPMGHDLRHLCGDIAGAIRTLGHDKAHIVGMGTGATLAWTMATGYPDHVASITSCGAIHPIDMRRATFTHPWLFTTLLITSGLFRLPSWLVRNLWRTRGRFIRRDLRSNTTLQFQHSPAYHDNLHLRATALAIANTAAAVIRTVRLPLAIPPVKWATSKVQVPTMMLVDASRQSRSLIRAAHNRCLTQPTIAHIPDTRLRPHLENPEGFTTFVGSFIQGTDSPY</sequence>
<evidence type="ECO:0000313" key="4">
    <source>
        <dbReference type="Proteomes" id="UP000249886"/>
    </source>
</evidence>
<dbReference type="EMBL" id="UARK01000001">
    <property type="protein sequence ID" value="SPW23757.1"/>
    <property type="molecule type" value="Genomic_DNA"/>
</dbReference>
<dbReference type="AlphaFoldDB" id="A0A6H9XK44"/>
<dbReference type="Gene3D" id="3.40.50.1820">
    <property type="entry name" value="alpha/beta hydrolase"/>
    <property type="match status" value="1"/>
</dbReference>
<comment type="caution">
    <text evidence="3">The sequence shown here is derived from an EMBL/GenBank/DDBJ whole genome shotgun (WGS) entry which is preliminary data.</text>
</comment>
<dbReference type="InterPro" id="IPR000073">
    <property type="entry name" value="AB_hydrolase_1"/>
</dbReference>
<evidence type="ECO:0000256" key="1">
    <source>
        <dbReference type="ARBA" id="ARBA00022801"/>
    </source>
</evidence>
<protein>
    <submittedName>
        <fullName evidence="3">Putative hydrolase</fullName>
        <ecNumber evidence="3">3.3.2.10</ecNumber>
    </submittedName>
</protein>
<dbReference type="SUPFAM" id="SSF53474">
    <property type="entry name" value="alpha/beta-Hydrolases"/>
    <property type="match status" value="1"/>
</dbReference>